<dbReference type="AlphaFoldDB" id="A0A5J9ULP8"/>
<organism evidence="1 2">
    <name type="scientific">Eragrostis curvula</name>
    <name type="common">weeping love grass</name>
    <dbReference type="NCBI Taxonomy" id="38414"/>
    <lineage>
        <taxon>Eukaryota</taxon>
        <taxon>Viridiplantae</taxon>
        <taxon>Streptophyta</taxon>
        <taxon>Embryophyta</taxon>
        <taxon>Tracheophyta</taxon>
        <taxon>Spermatophyta</taxon>
        <taxon>Magnoliopsida</taxon>
        <taxon>Liliopsida</taxon>
        <taxon>Poales</taxon>
        <taxon>Poaceae</taxon>
        <taxon>PACMAD clade</taxon>
        <taxon>Chloridoideae</taxon>
        <taxon>Eragrostideae</taxon>
        <taxon>Eragrostidinae</taxon>
        <taxon>Eragrostis</taxon>
    </lineage>
</organism>
<accession>A0A5J9ULP8</accession>
<dbReference type="Gramene" id="TVU24729">
    <property type="protein sequence ID" value="TVU24729"/>
    <property type="gene ID" value="EJB05_27183"/>
</dbReference>
<sequence length="108" mass="12561">MRFPFILHHCFDISEPWHGIPFSIYLVNTRILSPGLTLQELVSKDNERLKYMDPTVRFMTIGVWKPQKVTWKGVQQQPTQNPKTRMNGCLINSRTDLTKVAVDEMDQG</sequence>
<reference evidence="1 2" key="1">
    <citation type="journal article" date="2019" name="Sci. Rep.">
        <title>A high-quality genome of Eragrostis curvula grass provides insights into Poaceae evolution and supports new strategies to enhance forage quality.</title>
        <authorList>
            <person name="Carballo J."/>
            <person name="Santos B.A.C.M."/>
            <person name="Zappacosta D."/>
            <person name="Garbus I."/>
            <person name="Selva J.P."/>
            <person name="Gallo C.A."/>
            <person name="Diaz A."/>
            <person name="Albertini E."/>
            <person name="Caccamo M."/>
            <person name="Echenique V."/>
        </authorList>
    </citation>
    <scope>NUCLEOTIDE SEQUENCE [LARGE SCALE GENOMIC DNA]</scope>
    <source>
        <strain evidence="2">cv. Victoria</strain>
        <tissue evidence="1">Leaf</tissue>
    </source>
</reference>
<comment type="caution">
    <text evidence="1">The sequence shown here is derived from an EMBL/GenBank/DDBJ whole genome shotgun (WGS) entry which is preliminary data.</text>
</comment>
<name>A0A5J9ULP8_9POAL</name>
<dbReference type="Proteomes" id="UP000324897">
    <property type="component" value="Chromosome 2"/>
</dbReference>
<evidence type="ECO:0000313" key="2">
    <source>
        <dbReference type="Proteomes" id="UP000324897"/>
    </source>
</evidence>
<feature type="non-terminal residue" evidence="1">
    <location>
        <position position="1"/>
    </location>
</feature>
<proteinExistence type="predicted"/>
<keyword evidence="2" id="KW-1185">Reference proteome</keyword>
<evidence type="ECO:0000313" key="1">
    <source>
        <dbReference type="EMBL" id="TVU24729.1"/>
    </source>
</evidence>
<gene>
    <name evidence="1" type="ORF">EJB05_27183</name>
</gene>
<dbReference type="EMBL" id="RWGY01000013">
    <property type="protein sequence ID" value="TVU24729.1"/>
    <property type="molecule type" value="Genomic_DNA"/>
</dbReference>
<protein>
    <submittedName>
        <fullName evidence="1">Uncharacterized protein</fullName>
    </submittedName>
</protein>